<reference evidence="3 5" key="2">
    <citation type="submission" date="2016-10" db="EMBL/GenBank/DDBJ databases">
        <authorList>
            <person name="de Groot N.N."/>
        </authorList>
    </citation>
    <scope>NUCLEOTIDE SEQUENCE [LARGE SCALE GENOMIC DNA]</scope>
    <source>
        <strain evidence="3 5">DSM 2895</strain>
    </source>
</reference>
<evidence type="ECO:0000256" key="1">
    <source>
        <dbReference type="SAM" id="Phobius"/>
    </source>
</evidence>
<dbReference type="EMBL" id="FNED01000015">
    <property type="protein sequence ID" value="SDJ29615.1"/>
    <property type="molecule type" value="Genomic_DNA"/>
</dbReference>
<proteinExistence type="predicted"/>
<evidence type="ECO:0000313" key="4">
    <source>
        <dbReference type="Proteomes" id="UP000037269"/>
    </source>
</evidence>
<feature type="transmembrane region" description="Helical" evidence="1">
    <location>
        <begin position="28"/>
        <end position="45"/>
    </location>
</feature>
<keyword evidence="1" id="KW-1133">Transmembrane helix</keyword>
<name>A0A0D1Y1Q0_ANEMI</name>
<keyword evidence="4" id="KW-1185">Reference proteome</keyword>
<dbReference type="GeneID" id="42309276"/>
<dbReference type="Proteomes" id="UP000182836">
    <property type="component" value="Unassembled WGS sequence"/>
</dbReference>
<dbReference type="AlphaFoldDB" id="A0A0D1Y1Q0"/>
<dbReference type="Proteomes" id="UP000037269">
    <property type="component" value="Unassembled WGS sequence"/>
</dbReference>
<reference evidence="2 4" key="1">
    <citation type="submission" date="2015-07" db="EMBL/GenBank/DDBJ databases">
        <title>Fjat-14205 dsm 2895.</title>
        <authorList>
            <person name="Liu B."/>
            <person name="Wang J."/>
            <person name="Zhu Y."/>
            <person name="Liu G."/>
            <person name="Chen Q."/>
            <person name="Chen Z."/>
            <person name="Lan J."/>
            <person name="Che J."/>
            <person name="Ge C."/>
            <person name="Shi H."/>
            <person name="Pan Z."/>
            <person name="Liu X."/>
        </authorList>
    </citation>
    <scope>NUCLEOTIDE SEQUENCE [LARGE SCALE GENOMIC DNA]</scope>
    <source>
        <strain evidence="2 4">DSM 2895</strain>
    </source>
</reference>
<dbReference type="PATRIC" id="fig|47500.8.peg.1971"/>
<dbReference type="EMBL" id="LGUG01000013">
    <property type="protein sequence ID" value="KON84110.1"/>
    <property type="molecule type" value="Genomic_DNA"/>
</dbReference>
<keyword evidence="1" id="KW-0472">Membrane</keyword>
<evidence type="ECO:0000313" key="5">
    <source>
        <dbReference type="Proteomes" id="UP000182836"/>
    </source>
</evidence>
<evidence type="ECO:0000313" key="3">
    <source>
        <dbReference type="EMBL" id="SDJ29615.1"/>
    </source>
</evidence>
<keyword evidence="1" id="KW-0812">Transmembrane</keyword>
<accession>A0A0D1Y1Q0</accession>
<gene>
    <name evidence="2" type="ORF">AF333_29545</name>
    <name evidence="3" type="ORF">SAMN04487909_11547</name>
</gene>
<evidence type="ECO:0000313" key="2">
    <source>
        <dbReference type="EMBL" id="KON84110.1"/>
    </source>
</evidence>
<sequence length="90" mass="9698">MSLFVFAIFILLLNITVFKLSKGISGNILLSSVIVFLLVPFVFRLSSQWILKTDPNAGVGAGFAGAIFGFVTLANAIVIFIIGLFTKKTD</sequence>
<organism evidence="2 4">
    <name type="scientific">Aneurinibacillus migulanus</name>
    <name type="common">Bacillus migulanus</name>
    <dbReference type="NCBI Taxonomy" id="47500"/>
    <lineage>
        <taxon>Bacteria</taxon>
        <taxon>Bacillati</taxon>
        <taxon>Bacillota</taxon>
        <taxon>Bacilli</taxon>
        <taxon>Bacillales</taxon>
        <taxon>Paenibacillaceae</taxon>
        <taxon>Aneurinibacillus group</taxon>
        <taxon>Aneurinibacillus</taxon>
    </lineage>
</organism>
<protein>
    <submittedName>
        <fullName evidence="2">Uncharacterized protein</fullName>
    </submittedName>
</protein>
<dbReference type="RefSeq" id="WP_043067122.1">
    <property type="nucleotide sequence ID" value="NZ_BJOA01000179.1"/>
</dbReference>
<feature type="transmembrane region" description="Helical" evidence="1">
    <location>
        <begin position="57"/>
        <end position="85"/>
    </location>
</feature>